<evidence type="ECO:0000313" key="2">
    <source>
        <dbReference type="EMBL" id="KAJ8433597.1"/>
    </source>
</evidence>
<comment type="caution">
    <text evidence="2">The sequence shown here is derived from an EMBL/GenBank/DDBJ whole genome shotgun (WGS) entry which is preliminary data.</text>
</comment>
<evidence type="ECO:0000256" key="1">
    <source>
        <dbReference type="SAM" id="MobiDB-lite"/>
    </source>
</evidence>
<proteinExistence type="predicted"/>
<reference evidence="2" key="1">
    <citation type="submission" date="2022-04" db="EMBL/GenBank/DDBJ databases">
        <title>Carnegiea gigantea Genome sequencing and assembly v2.</title>
        <authorList>
            <person name="Copetti D."/>
            <person name="Sanderson M.J."/>
            <person name="Burquez A."/>
            <person name="Wojciechowski M.F."/>
        </authorList>
    </citation>
    <scope>NUCLEOTIDE SEQUENCE</scope>
    <source>
        <strain evidence="2">SGP5-SGP5p</strain>
        <tissue evidence="2">Aerial part</tissue>
    </source>
</reference>
<name>A0A9Q1JYZ2_9CARY</name>
<sequence length="162" mass="17364">MSRLSPSLRLSSYGISVDETTSVKRAVSSVVSSIWGKGVLKVSMKKGTRKQANPRFCGPKKINNNLCSSDDLRRYKSKDGLARTGLTGFGSAPTTASGSTLSKLTQSQPVILELRNSGGRNDIGKVCIVLCDIFNMGEGHSQSFSKNKGSSNQANPRFYGPN</sequence>
<gene>
    <name evidence="2" type="ORF">Cgig2_016527</name>
</gene>
<protein>
    <submittedName>
        <fullName evidence="2">Uncharacterized protein</fullName>
    </submittedName>
</protein>
<dbReference type="EMBL" id="JAKOGI010000528">
    <property type="protein sequence ID" value="KAJ8433597.1"/>
    <property type="molecule type" value="Genomic_DNA"/>
</dbReference>
<accession>A0A9Q1JYZ2</accession>
<evidence type="ECO:0000313" key="3">
    <source>
        <dbReference type="Proteomes" id="UP001153076"/>
    </source>
</evidence>
<dbReference type="OrthoDB" id="684590at2759"/>
<feature type="compositionally biased region" description="Polar residues" evidence="1">
    <location>
        <begin position="142"/>
        <end position="155"/>
    </location>
</feature>
<dbReference type="Proteomes" id="UP001153076">
    <property type="component" value="Unassembled WGS sequence"/>
</dbReference>
<organism evidence="2 3">
    <name type="scientific">Carnegiea gigantea</name>
    <dbReference type="NCBI Taxonomy" id="171969"/>
    <lineage>
        <taxon>Eukaryota</taxon>
        <taxon>Viridiplantae</taxon>
        <taxon>Streptophyta</taxon>
        <taxon>Embryophyta</taxon>
        <taxon>Tracheophyta</taxon>
        <taxon>Spermatophyta</taxon>
        <taxon>Magnoliopsida</taxon>
        <taxon>eudicotyledons</taxon>
        <taxon>Gunneridae</taxon>
        <taxon>Pentapetalae</taxon>
        <taxon>Caryophyllales</taxon>
        <taxon>Cactineae</taxon>
        <taxon>Cactaceae</taxon>
        <taxon>Cactoideae</taxon>
        <taxon>Echinocereeae</taxon>
        <taxon>Carnegiea</taxon>
    </lineage>
</organism>
<dbReference type="AlphaFoldDB" id="A0A9Q1JYZ2"/>
<keyword evidence="3" id="KW-1185">Reference proteome</keyword>
<feature type="region of interest" description="Disordered" evidence="1">
    <location>
        <begin position="142"/>
        <end position="162"/>
    </location>
</feature>